<dbReference type="EMBL" id="WUAV01000001">
    <property type="protein sequence ID" value="KAF1771166.1"/>
    <property type="molecule type" value="Genomic_DNA"/>
</dbReference>
<name>A0A6A5HWC2_CAERE</name>
<dbReference type="AlphaFoldDB" id="A0A6A5HWC2"/>
<gene>
    <name evidence="2" type="ORF">GCK72_002992</name>
</gene>
<proteinExistence type="predicted"/>
<dbReference type="KEGG" id="crq:GCK72_002992"/>
<dbReference type="RefSeq" id="XP_053592383.1">
    <property type="nucleotide sequence ID" value="XM_053723738.1"/>
</dbReference>
<accession>A0A6A5HWC2</accession>
<dbReference type="GeneID" id="78773462"/>
<protein>
    <submittedName>
        <fullName evidence="2">Uncharacterized protein</fullName>
    </submittedName>
</protein>
<dbReference type="CTD" id="78773462"/>
<sequence>MQSEIPANSPLVPEPMQLTPNMGIPDDRHPLIAFCENNEVFMNETNVHFEKLMLDFSQLELDTKQRTTHLNYR</sequence>
<reference evidence="2 3" key="1">
    <citation type="submission" date="2019-12" db="EMBL/GenBank/DDBJ databases">
        <title>Chromosome-level assembly of the Caenorhabditis remanei genome.</title>
        <authorList>
            <person name="Teterina A.A."/>
            <person name="Willis J.H."/>
            <person name="Phillips P.C."/>
        </authorList>
    </citation>
    <scope>NUCLEOTIDE SEQUENCE [LARGE SCALE GENOMIC DNA]</scope>
    <source>
        <strain evidence="2 3">PX506</strain>
        <tissue evidence="2">Whole organism</tissue>
    </source>
</reference>
<evidence type="ECO:0000313" key="3">
    <source>
        <dbReference type="Proteomes" id="UP000483820"/>
    </source>
</evidence>
<evidence type="ECO:0000256" key="1">
    <source>
        <dbReference type="SAM" id="MobiDB-lite"/>
    </source>
</evidence>
<comment type="caution">
    <text evidence="2">The sequence shown here is derived from an EMBL/GenBank/DDBJ whole genome shotgun (WGS) entry which is preliminary data.</text>
</comment>
<feature type="region of interest" description="Disordered" evidence="1">
    <location>
        <begin position="1"/>
        <end position="23"/>
    </location>
</feature>
<evidence type="ECO:0000313" key="2">
    <source>
        <dbReference type="EMBL" id="KAF1771166.1"/>
    </source>
</evidence>
<organism evidence="2 3">
    <name type="scientific">Caenorhabditis remanei</name>
    <name type="common">Caenorhabditis vulgaris</name>
    <dbReference type="NCBI Taxonomy" id="31234"/>
    <lineage>
        <taxon>Eukaryota</taxon>
        <taxon>Metazoa</taxon>
        <taxon>Ecdysozoa</taxon>
        <taxon>Nematoda</taxon>
        <taxon>Chromadorea</taxon>
        <taxon>Rhabditida</taxon>
        <taxon>Rhabditina</taxon>
        <taxon>Rhabditomorpha</taxon>
        <taxon>Rhabditoidea</taxon>
        <taxon>Rhabditidae</taxon>
        <taxon>Peloderinae</taxon>
        <taxon>Caenorhabditis</taxon>
    </lineage>
</organism>
<dbReference type="Proteomes" id="UP000483820">
    <property type="component" value="Chromosome I"/>
</dbReference>